<keyword evidence="2" id="KW-1185">Reference proteome</keyword>
<comment type="caution">
    <text evidence="1">The sequence shown here is derived from an EMBL/GenBank/DDBJ whole genome shotgun (WGS) entry which is preliminary data.</text>
</comment>
<reference evidence="1" key="1">
    <citation type="submission" date="2021-03" db="EMBL/GenBank/DDBJ databases">
        <title>Comparative genomics and phylogenomic investigation of the class Geoglossomycetes provide insights into ecological specialization and systematics.</title>
        <authorList>
            <person name="Melie T."/>
            <person name="Pirro S."/>
            <person name="Miller A.N."/>
            <person name="Quandt A."/>
        </authorList>
    </citation>
    <scope>NUCLEOTIDE SEQUENCE</scope>
    <source>
        <strain evidence="1">CAQ_001_2017</strain>
    </source>
</reference>
<name>A0A9P8IDN0_9PEZI</name>
<evidence type="ECO:0000313" key="1">
    <source>
        <dbReference type="EMBL" id="KAH0555668.1"/>
    </source>
</evidence>
<organism evidence="1 2">
    <name type="scientific">Trichoglossum hirsutum</name>
    <dbReference type="NCBI Taxonomy" id="265104"/>
    <lineage>
        <taxon>Eukaryota</taxon>
        <taxon>Fungi</taxon>
        <taxon>Dikarya</taxon>
        <taxon>Ascomycota</taxon>
        <taxon>Pezizomycotina</taxon>
        <taxon>Geoglossomycetes</taxon>
        <taxon>Geoglossales</taxon>
        <taxon>Geoglossaceae</taxon>
        <taxon>Trichoglossum</taxon>
    </lineage>
</organism>
<proteinExistence type="predicted"/>
<dbReference type="EMBL" id="JAGHQM010001426">
    <property type="protein sequence ID" value="KAH0555668.1"/>
    <property type="molecule type" value="Genomic_DNA"/>
</dbReference>
<gene>
    <name evidence="1" type="ORF">GP486_006388</name>
</gene>
<dbReference type="AlphaFoldDB" id="A0A9P8IDN0"/>
<protein>
    <submittedName>
        <fullName evidence="1">Uncharacterized protein</fullName>
    </submittedName>
</protein>
<sequence>YDLFHEGSVPPTTLLRKKSLSPTSRDLFLYDLYNDWNRNFVEDALLGLQQQMQDCINDTSEYYAKTLVFVQSSGMGKSRLADSFGQICPMISFVLRERGDGYPPPDHQVRDFLCHMVPTEIRNIATESPLKKGGPDTREFSERRLASIWNHCLAFAILQASINKCEPWALSLISAYSNLTVNK</sequence>
<accession>A0A9P8IDN0</accession>
<evidence type="ECO:0000313" key="2">
    <source>
        <dbReference type="Proteomes" id="UP000750711"/>
    </source>
</evidence>
<feature type="non-terminal residue" evidence="1">
    <location>
        <position position="1"/>
    </location>
</feature>
<dbReference type="Proteomes" id="UP000750711">
    <property type="component" value="Unassembled WGS sequence"/>
</dbReference>